<evidence type="ECO:0000313" key="2">
    <source>
        <dbReference type="EMBL" id="KAJ7631468.1"/>
    </source>
</evidence>
<organism evidence="2 3">
    <name type="scientific">Mycena rosella</name>
    <name type="common">Pink bonnet</name>
    <name type="synonym">Agaricus rosellus</name>
    <dbReference type="NCBI Taxonomy" id="1033263"/>
    <lineage>
        <taxon>Eukaryota</taxon>
        <taxon>Fungi</taxon>
        <taxon>Dikarya</taxon>
        <taxon>Basidiomycota</taxon>
        <taxon>Agaricomycotina</taxon>
        <taxon>Agaricomycetes</taxon>
        <taxon>Agaricomycetidae</taxon>
        <taxon>Agaricales</taxon>
        <taxon>Marasmiineae</taxon>
        <taxon>Mycenaceae</taxon>
        <taxon>Mycena</taxon>
    </lineage>
</organism>
<sequence>MVIVSRGKKEPYSQGTGQRLQVAHERVPLMQCLPEFKQRQGTPACFTEGPQFASSRSRLHQNREERPGGRMSNWLRYGSDSLLDYFSSVELTRIHARQAGENQGNMVPKKYRQVVITVMTRRVRLIPRLSLAVKKQDLQQIEERNLDEERDAPDNGCEVPFT</sequence>
<evidence type="ECO:0000313" key="3">
    <source>
        <dbReference type="Proteomes" id="UP001221757"/>
    </source>
</evidence>
<evidence type="ECO:0000256" key="1">
    <source>
        <dbReference type="SAM" id="MobiDB-lite"/>
    </source>
</evidence>
<dbReference type="EMBL" id="JARKIE010000519">
    <property type="protein sequence ID" value="KAJ7631468.1"/>
    <property type="molecule type" value="Genomic_DNA"/>
</dbReference>
<keyword evidence="3" id="KW-1185">Reference proteome</keyword>
<protein>
    <submittedName>
        <fullName evidence="2">Uncharacterized protein</fullName>
    </submittedName>
</protein>
<proteinExistence type="predicted"/>
<comment type="caution">
    <text evidence="2">The sequence shown here is derived from an EMBL/GenBank/DDBJ whole genome shotgun (WGS) entry which is preliminary data.</text>
</comment>
<dbReference type="Proteomes" id="UP001221757">
    <property type="component" value="Unassembled WGS sequence"/>
</dbReference>
<name>A0AAD7FLM3_MYCRO</name>
<dbReference type="AlphaFoldDB" id="A0AAD7FLM3"/>
<reference evidence="2" key="1">
    <citation type="submission" date="2023-03" db="EMBL/GenBank/DDBJ databases">
        <title>Massive genome expansion in bonnet fungi (Mycena s.s.) driven by repeated elements and novel gene families across ecological guilds.</title>
        <authorList>
            <consortium name="Lawrence Berkeley National Laboratory"/>
            <person name="Harder C.B."/>
            <person name="Miyauchi S."/>
            <person name="Viragh M."/>
            <person name="Kuo A."/>
            <person name="Thoen E."/>
            <person name="Andreopoulos B."/>
            <person name="Lu D."/>
            <person name="Skrede I."/>
            <person name="Drula E."/>
            <person name="Henrissat B."/>
            <person name="Morin E."/>
            <person name="Kohler A."/>
            <person name="Barry K."/>
            <person name="LaButti K."/>
            <person name="Morin E."/>
            <person name="Salamov A."/>
            <person name="Lipzen A."/>
            <person name="Mereny Z."/>
            <person name="Hegedus B."/>
            <person name="Baldrian P."/>
            <person name="Stursova M."/>
            <person name="Weitz H."/>
            <person name="Taylor A."/>
            <person name="Grigoriev I.V."/>
            <person name="Nagy L.G."/>
            <person name="Martin F."/>
            <person name="Kauserud H."/>
        </authorList>
    </citation>
    <scope>NUCLEOTIDE SEQUENCE</scope>
    <source>
        <strain evidence="2">CBHHK067</strain>
    </source>
</reference>
<gene>
    <name evidence="2" type="ORF">B0H17DRAFT_1150307</name>
</gene>
<feature type="region of interest" description="Disordered" evidence="1">
    <location>
        <begin position="48"/>
        <end position="68"/>
    </location>
</feature>
<accession>A0AAD7FLM3</accession>